<dbReference type="Ensembl" id="ENSXETT00000108491">
    <property type="protein sequence ID" value="ENSXETP00000113290"/>
    <property type="gene ID" value="ENSXETG00000027833"/>
</dbReference>
<dbReference type="OMA" id="NQRRSWG"/>
<feature type="compositionally biased region" description="Polar residues" evidence="1">
    <location>
        <begin position="73"/>
        <end position="98"/>
    </location>
</feature>
<proteinExistence type="evidence at transcript level"/>
<dbReference type="KEGG" id="xtr:549300"/>
<evidence type="ECO:0000313" key="3">
    <source>
        <dbReference type="Ensembl" id="ENSXETP00000057881"/>
    </source>
</evidence>
<dbReference type="Ensembl" id="ENSXETT00000115410">
    <property type="protein sequence ID" value="ENSXETP00000105392"/>
    <property type="gene ID" value="ENSXETG00000027833"/>
</dbReference>
<dbReference type="EMBL" id="BC170623">
    <property type="protein sequence ID" value="AAI70623.1"/>
    <property type="molecule type" value="mRNA"/>
</dbReference>
<feature type="region of interest" description="Disordered" evidence="1">
    <location>
        <begin position="1"/>
        <end position="122"/>
    </location>
</feature>
<reference evidence="3" key="3">
    <citation type="journal article" date="2010" name="Science">
        <title>The genome of the Western clawed frog Xenopus tropicalis.</title>
        <authorList>
            <person name="Hellsten U."/>
            <person name="Harland R.M."/>
            <person name="Gilchrist M.J."/>
            <person name="Hendrix D."/>
            <person name="Jurka J."/>
            <person name="Kapitonov V."/>
            <person name="Ovcharenko I."/>
            <person name="Putnam N.H."/>
            <person name="Shu S."/>
            <person name="Taher L."/>
            <person name="Blitz I.L."/>
            <person name="Blumberg B."/>
            <person name="Dichmann D.S."/>
            <person name="Dubchak I."/>
            <person name="Amaya E."/>
            <person name="Detter J.C."/>
            <person name="Fletcher R."/>
            <person name="Gerhard D.S."/>
            <person name="Goodstein D."/>
            <person name="Graves T."/>
            <person name="Grigoriev I.V."/>
            <person name="Grimwood J."/>
            <person name="Kawashima T."/>
            <person name="Lindquist E."/>
            <person name="Lucas S.M."/>
            <person name="Mead P.E."/>
            <person name="Mitros T."/>
            <person name="Ogino H."/>
            <person name="Ohta Y."/>
            <person name="Poliakov A.V."/>
            <person name="Pollet N."/>
            <person name="Robert J."/>
            <person name="Salamov A."/>
            <person name="Sater A.K."/>
            <person name="Schmutz J."/>
            <person name="Terry A."/>
            <person name="Vize P.D."/>
            <person name="Warren W.C."/>
            <person name="Wells D."/>
            <person name="Wills A."/>
            <person name="Wilson R.K."/>
            <person name="Zimmerman L.B."/>
            <person name="Zorn A.M."/>
            <person name="Grainger R."/>
            <person name="Grammer T."/>
            <person name="Khokha M.K."/>
            <person name="Richardson P.M."/>
            <person name="Rokhsar D.S."/>
        </authorList>
    </citation>
    <scope>NUCLEOTIDE SEQUENCE [LARGE SCALE GENOMIC DNA]</scope>
    <source>
        <strain evidence="3">Nigerian</strain>
    </source>
</reference>
<protein>
    <submittedName>
        <fullName evidence="2 3">Gastrula-specific protein 17</fullName>
    </submittedName>
</protein>
<reference evidence="2" key="2">
    <citation type="submission" date="2008-11" db="EMBL/GenBank/DDBJ databases">
        <authorList>
            <consortium name="NIH - Xenopus Gene Collection (XGC) project"/>
        </authorList>
    </citation>
    <scope>NUCLEOTIDE SEQUENCE [LARGE SCALE MRNA]</scope>
    <source>
        <tissue evidence="2">Gastrula</tissue>
    </source>
</reference>
<dbReference type="OrthoDB" id="9905642at2759"/>
<sequence>MSQNWGTPALVGCGVPRCASPTTRHSSPKVWHSPPPVQHSHEYGPQQRRRSPTSNQSSHPRGHKEWSPGRWQLLQNQRRSWGWSPTTPQFAPRYQSSPEPTPFFRGGNTQVRGNPKTGSYRSVSHYYSPSMLKDPWAELQSKATKATEAQSR</sequence>
<reference evidence="3" key="4">
    <citation type="submission" date="2020-05" db="UniProtKB">
        <authorList>
            <consortium name="Ensembl"/>
        </authorList>
    </citation>
    <scope>IDENTIFICATION</scope>
</reference>
<dbReference type="Proteomes" id="UP000008143">
    <property type="component" value="Chromosome 10"/>
</dbReference>
<dbReference type="Xenbase" id="XB-GENE-484409">
    <property type="gene designation" value="gs17"/>
</dbReference>
<accession>B7ZSS3</accession>
<dbReference type="GeneTree" id="ENSGT00390000002582"/>
<evidence type="ECO:0000313" key="6">
    <source>
        <dbReference type="Xenbase" id="XB-GENE-484409"/>
    </source>
</evidence>
<dbReference type="CTD" id="549300"/>
<dbReference type="AGR" id="Xenbase:XB-GENE-484409"/>
<reference evidence="5" key="5">
    <citation type="submission" date="2025-04" db="UniProtKB">
        <authorList>
            <consortium name="RefSeq"/>
        </authorList>
    </citation>
    <scope>IDENTIFICATION</scope>
</reference>
<feature type="compositionally biased region" description="Polar residues" evidence="1">
    <location>
        <begin position="107"/>
        <end position="122"/>
    </location>
</feature>
<evidence type="ECO:0000313" key="5">
    <source>
        <dbReference type="RefSeq" id="NP_001016546.1"/>
    </source>
</evidence>
<name>B7ZSS3_XENTR</name>
<dbReference type="RefSeq" id="NP_001016546.1">
    <property type="nucleotide sequence ID" value="NM_001016546.2"/>
</dbReference>
<gene>
    <name evidence="2 3 5 6" type="primary">gs17</name>
</gene>
<evidence type="ECO:0000256" key="1">
    <source>
        <dbReference type="SAM" id="MobiDB-lite"/>
    </source>
</evidence>
<organism evidence="2">
    <name type="scientific">Xenopus tropicalis</name>
    <name type="common">Western clawed frog</name>
    <name type="synonym">Silurana tropicalis</name>
    <dbReference type="NCBI Taxonomy" id="8364"/>
    <lineage>
        <taxon>Eukaryota</taxon>
        <taxon>Metazoa</taxon>
        <taxon>Chordata</taxon>
        <taxon>Craniata</taxon>
        <taxon>Vertebrata</taxon>
        <taxon>Euteleostomi</taxon>
        <taxon>Amphibia</taxon>
        <taxon>Batrachia</taxon>
        <taxon>Anura</taxon>
        <taxon>Pipoidea</taxon>
        <taxon>Pipidae</taxon>
        <taxon>Xenopodinae</taxon>
        <taxon>Xenopus</taxon>
        <taxon>Silurana</taxon>
    </lineage>
</organism>
<keyword evidence="4" id="KW-1185">Reference proteome</keyword>
<dbReference type="InterPro" id="IPR028265">
    <property type="entry name" value="TTDN1/SICKLE"/>
</dbReference>
<dbReference type="GeneID" id="549300"/>
<evidence type="ECO:0000313" key="2">
    <source>
        <dbReference type="EMBL" id="AAI70623.1"/>
    </source>
</evidence>
<dbReference type="Bgee" id="ENSXETG00000027833">
    <property type="expression patterns" value="Expressed in gastrula and 3 other cell types or tissues"/>
</dbReference>
<evidence type="ECO:0000313" key="4">
    <source>
        <dbReference type="Proteomes" id="UP000008143"/>
    </source>
</evidence>
<accession>A0A6I8PW89</accession>
<dbReference type="Pfam" id="PF15502">
    <property type="entry name" value="MPLKIP"/>
    <property type="match status" value="1"/>
</dbReference>
<dbReference type="Ensembl" id="ENSXETT00000057881">
    <property type="protein sequence ID" value="ENSXETP00000057881"/>
    <property type="gene ID" value="ENSXETG00000027833"/>
</dbReference>
<dbReference type="AlphaFoldDB" id="B7ZSS3"/>
<reference evidence="5" key="1">
    <citation type="journal article" date="2002" name="Dev. Dyn.">
        <title>Genetic and genomic tools for Xenopus research: The NIH Xenopus initiative.</title>
        <authorList>
            <person name="Klein S.L."/>
            <person name="Strausberg R.L."/>
            <person name="Wagner L."/>
            <person name="Pontius J."/>
            <person name="Clifton S.W."/>
            <person name="Richardson P."/>
        </authorList>
    </citation>
    <scope>NUCLEOTIDE SEQUENCE</scope>
</reference>